<comment type="subcellular location">
    <subcellularLocation>
        <location evidence="1">Nucleus</location>
    </subcellularLocation>
</comment>
<feature type="compositionally biased region" description="Basic residues" evidence="6">
    <location>
        <begin position="336"/>
        <end position="358"/>
    </location>
</feature>
<evidence type="ECO:0000256" key="6">
    <source>
        <dbReference type="SAM" id="MobiDB-lite"/>
    </source>
</evidence>
<keyword evidence="8" id="KW-1185">Reference proteome</keyword>
<evidence type="ECO:0000256" key="2">
    <source>
        <dbReference type="ARBA" id="ARBA00011038"/>
    </source>
</evidence>
<evidence type="ECO:0000313" key="8">
    <source>
        <dbReference type="Proteomes" id="UP001050691"/>
    </source>
</evidence>
<evidence type="ECO:0000256" key="1">
    <source>
        <dbReference type="ARBA" id="ARBA00004123"/>
    </source>
</evidence>
<dbReference type="InterPro" id="IPR016049">
    <property type="entry name" value="RNA_pol_Rpc34-like"/>
</dbReference>
<evidence type="ECO:0008006" key="9">
    <source>
        <dbReference type="Google" id="ProtNLM"/>
    </source>
</evidence>
<dbReference type="Pfam" id="PF05158">
    <property type="entry name" value="RNA_pol_Rpc34"/>
    <property type="match status" value="1"/>
</dbReference>
<evidence type="ECO:0000256" key="4">
    <source>
        <dbReference type="ARBA" id="ARBA00023163"/>
    </source>
</evidence>
<keyword evidence="5" id="KW-0539">Nucleus</keyword>
<comment type="similarity">
    <text evidence="2">Belongs to the eukaryotic RPC34/RPC39 RNA polymerase subunit family.</text>
</comment>
<comment type="caution">
    <text evidence="7">The sequence shown here is derived from an EMBL/GenBank/DDBJ whole genome shotgun (WGS) entry which is preliminary data.</text>
</comment>
<dbReference type="GO" id="GO:0006383">
    <property type="term" value="P:transcription by RNA polymerase III"/>
    <property type="evidence" value="ECO:0007669"/>
    <property type="project" value="InterPro"/>
</dbReference>
<dbReference type="PANTHER" id="PTHR12780">
    <property type="entry name" value="RNA POLYMERASE III DNA DIRECTED , 39KD SUBUNIT-RELATED"/>
    <property type="match status" value="1"/>
</dbReference>
<reference evidence="7" key="1">
    <citation type="submission" date="2021-10" db="EMBL/GenBank/DDBJ databases">
        <title>De novo Genome Assembly of Clathrus columnatus (Basidiomycota, Fungi) Using Illumina and Nanopore Sequence Data.</title>
        <authorList>
            <person name="Ogiso-Tanaka E."/>
            <person name="Itagaki H."/>
            <person name="Hosoya T."/>
            <person name="Hosaka K."/>
        </authorList>
    </citation>
    <scope>NUCLEOTIDE SEQUENCE</scope>
    <source>
        <strain evidence="7">MO-923</strain>
    </source>
</reference>
<dbReference type="GO" id="GO:0005654">
    <property type="term" value="C:nucleoplasm"/>
    <property type="evidence" value="ECO:0007669"/>
    <property type="project" value="UniProtKB-ARBA"/>
</dbReference>
<feature type="compositionally biased region" description="Basic residues" evidence="6">
    <location>
        <begin position="273"/>
        <end position="283"/>
    </location>
</feature>
<dbReference type="AlphaFoldDB" id="A0AAV5AKS7"/>
<dbReference type="InterPro" id="IPR036388">
    <property type="entry name" value="WH-like_DNA-bd_sf"/>
</dbReference>
<sequence>MPPTPTRPLNAFEQKIHKAAISNEKKVITQKEIDALVADVNVRAGAINFLLATGMLKMMQGDEISYRAVAKKEMEIKKEMTGDESMVLSHIQDAGNRGIWTKHLKAKTELHQTIITRCIKSLEQKGLIKAVDSVEHPTRKMYMMAHLQPAVEVSGGPWYSDKELDTEFIKMLSSACLRFIQDRTFPKPTLKDNSSGHDSHMPLYPVSHSTTYPTARAIHTWLQKSRLSEQELNVKHVEMLLDILIYDGEIERLPGYGASMWDMGGLDKEEKKVKAKDKKRSRKGTSSEEEYDEDERRSKKKRRRIKEMSDDERAKKSRRRHHETESDSESEEDNKKRKIKKRSLPKSSKKSNSRHKKRPQDFSDSESESASEDSGSGSHSDSDPDTKSKKGKRGTVSKPQTKVKPSSSDREDFDAFAADASTSVYRAIRQDRVSLGWSQAPCARCPVFEFCHEDGPVNPKECGMIVYRAQRLNKVHNFTGIRPGFLQGGSKSLHGFQCFSMSPAHEGYLILH</sequence>
<feature type="region of interest" description="Disordered" evidence="6">
    <location>
        <begin position="270"/>
        <end position="410"/>
    </location>
</feature>
<gene>
    <name evidence="7" type="ORF">Clacol_009548</name>
</gene>
<evidence type="ECO:0000313" key="7">
    <source>
        <dbReference type="EMBL" id="GJJ15272.1"/>
    </source>
</evidence>
<dbReference type="GO" id="GO:0005666">
    <property type="term" value="C:RNA polymerase III complex"/>
    <property type="evidence" value="ECO:0007669"/>
    <property type="project" value="InterPro"/>
</dbReference>
<keyword evidence="4" id="KW-0804">Transcription</keyword>
<dbReference type="EMBL" id="BPWL01000011">
    <property type="protein sequence ID" value="GJJ15272.1"/>
    <property type="molecule type" value="Genomic_DNA"/>
</dbReference>
<dbReference type="InterPro" id="IPR007832">
    <property type="entry name" value="RNA_pol_Rpc34"/>
</dbReference>
<organism evidence="7 8">
    <name type="scientific">Clathrus columnatus</name>
    <dbReference type="NCBI Taxonomy" id="1419009"/>
    <lineage>
        <taxon>Eukaryota</taxon>
        <taxon>Fungi</taxon>
        <taxon>Dikarya</taxon>
        <taxon>Basidiomycota</taxon>
        <taxon>Agaricomycotina</taxon>
        <taxon>Agaricomycetes</taxon>
        <taxon>Phallomycetidae</taxon>
        <taxon>Phallales</taxon>
        <taxon>Clathraceae</taxon>
        <taxon>Clathrus</taxon>
    </lineage>
</organism>
<dbReference type="InterPro" id="IPR036390">
    <property type="entry name" value="WH_DNA-bd_sf"/>
</dbReference>
<dbReference type="GO" id="GO:0005737">
    <property type="term" value="C:cytoplasm"/>
    <property type="evidence" value="ECO:0007669"/>
    <property type="project" value="UniProtKB-ARBA"/>
</dbReference>
<dbReference type="SUPFAM" id="SSF46785">
    <property type="entry name" value="Winged helix' DNA-binding domain"/>
    <property type="match status" value="1"/>
</dbReference>
<accession>A0AAV5AKS7</accession>
<proteinExistence type="inferred from homology"/>
<name>A0AAV5AKS7_9AGAM</name>
<dbReference type="FunFam" id="1.10.10.10:FF:000116">
    <property type="entry name" value="DNA-directed RNA polymerase III subunit RPC6"/>
    <property type="match status" value="1"/>
</dbReference>
<evidence type="ECO:0000256" key="3">
    <source>
        <dbReference type="ARBA" id="ARBA00022478"/>
    </source>
</evidence>
<dbReference type="Proteomes" id="UP001050691">
    <property type="component" value="Unassembled WGS sequence"/>
</dbReference>
<keyword evidence="3" id="KW-0240">DNA-directed RNA polymerase</keyword>
<evidence type="ECO:0000256" key="5">
    <source>
        <dbReference type="ARBA" id="ARBA00023242"/>
    </source>
</evidence>
<protein>
    <recommendedName>
        <fullName evidence="9">DNA-directed RNA polymerase III subunit RPC6</fullName>
    </recommendedName>
</protein>
<dbReference type="Gene3D" id="1.10.10.10">
    <property type="entry name" value="Winged helix-like DNA-binding domain superfamily/Winged helix DNA-binding domain"/>
    <property type="match status" value="1"/>
</dbReference>